<feature type="domain" description="TNFR-Cys" evidence="2">
    <location>
        <begin position="950"/>
        <end position="981"/>
    </location>
</feature>
<evidence type="ECO:0000256" key="1">
    <source>
        <dbReference type="SAM" id="SignalP"/>
    </source>
</evidence>
<feature type="domain" description="TNFR-Cys" evidence="2">
    <location>
        <begin position="860"/>
        <end position="891"/>
    </location>
</feature>
<feature type="chain" id="PRO_5041924253" description="TNFR-Cys domain-containing protein" evidence="1">
    <location>
        <begin position="24"/>
        <end position="1112"/>
    </location>
</feature>
<keyword evidence="1" id="KW-0732">Signal</keyword>
<dbReference type="PANTHER" id="PTHR46967">
    <property type="entry name" value="INSULIN-LIKE GROWTH FACTOR BINDING PROTEIN,N-TERMINAL"/>
    <property type="match status" value="1"/>
</dbReference>
<organism evidence="3 4">
    <name type="scientific">Chlorella ohadii</name>
    <dbReference type="NCBI Taxonomy" id="2649997"/>
    <lineage>
        <taxon>Eukaryota</taxon>
        <taxon>Viridiplantae</taxon>
        <taxon>Chlorophyta</taxon>
        <taxon>core chlorophytes</taxon>
        <taxon>Trebouxiophyceae</taxon>
        <taxon>Chlorellales</taxon>
        <taxon>Chlorellaceae</taxon>
        <taxon>Chlorella clade</taxon>
        <taxon>Chlorella</taxon>
    </lineage>
</organism>
<gene>
    <name evidence="3" type="ORF">COHA_002191</name>
</gene>
<dbReference type="Pfam" id="PF07699">
    <property type="entry name" value="Ephrin_rec_like"/>
    <property type="match status" value="5"/>
</dbReference>
<feature type="signal peptide" evidence="1">
    <location>
        <begin position="1"/>
        <end position="23"/>
    </location>
</feature>
<dbReference type="InterPro" id="IPR009030">
    <property type="entry name" value="Growth_fac_rcpt_cys_sf"/>
</dbReference>
<dbReference type="Gene3D" id="2.10.50.10">
    <property type="entry name" value="Tumor Necrosis Factor Receptor, subunit A, domain 2"/>
    <property type="match status" value="6"/>
</dbReference>
<reference evidence="3" key="1">
    <citation type="submission" date="2020-11" db="EMBL/GenBank/DDBJ databases">
        <title>Chlorella ohadii genome sequencing and assembly.</title>
        <authorList>
            <person name="Murik O."/>
            <person name="Treves H."/>
            <person name="Kedem I."/>
            <person name="Shotland Y."/>
            <person name="Kaplan A."/>
        </authorList>
    </citation>
    <scope>NUCLEOTIDE SEQUENCE</scope>
    <source>
        <strain evidence="3">1</strain>
    </source>
</reference>
<dbReference type="EMBL" id="JADXDR010000032">
    <property type="protein sequence ID" value="KAI7844393.1"/>
    <property type="molecule type" value="Genomic_DNA"/>
</dbReference>
<evidence type="ECO:0000259" key="2">
    <source>
        <dbReference type="SMART" id="SM00208"/>
    </source>
</evidence>
<sequence>MSTPRRFAALAVCLLALAAGAAAATDCSQKSGDFVMELISATGADGPTHEVAKCLFSAKISITTDCQVSVNSNAETGGIVVPGLWGKETAKTYAQYQDCPSAASPAVPSTDDTDANIELAIMGALNKYVYGGNKDSDLTNIDITAGVVTVANAASTPSANLVYAIKTVALGATGVAGVQVVTATDLSGFTAAYTANPGDSCDTTVGRYGIVMNDDFKLCPLCPAGTYSAEGNGCTSCDGGKRSGVGATTCATCSKGTYAEGGNSDCLPCPAGTYTGTGGQSQCAECPNDSYAWIPGSSGCLRCIQGVPTCVAGDIDGFTCATSGTAGSPGTHIVSVGSTGATCAVDTYLNADGGVPMWRTCTSWAGTPTLQLALLVNGDCSITVKPITDESCSDPGAVDGELVVGYKPDTTYGYSYNDLVIRAYYQTPSAIRSLMPSGATKSFMFGLDTPSGAGLSLTIWAASTLPAQAATVSATTSCTSTATVLGGKVAGAPLAAISSCPSGSYAVTNEYCYPCPQGSYCPSGVKTACEANEFNRFLGAKTDNCVTCTTDAPRYTSYAGAAYCTIPYVEVECGDGKYFDKSANGCVDCEPGTKRASGDDKYTCSDCGPGTYSGVGATTCTDCPKGQYSPSSGLGDQTLVGSTIKCLRCPKGSIALASGQSISSAAYDPLTSEYRNGLALSDKADHCEACPSGTWANPANTEAVAATSCSLCGNGLWRKGDASAENNACKRVPAGYKATELLDSTNHLGAFTVGVCTKGSVSYWKADNSRVPTNGDACQSCADETAKNTYAPRAGMTACIPCKGGFVPVDSGASADGPDTCVACTTGTYRSFYTNSATCDNTCAAGNEVGPSNRQACTQCRPGYYNGAAAQDFCSECPQNMYMARPGATVCQYCPKGYETLDTGNTECSACPVGYFNKAAANAQTSGRACVEAPAGTFVNTSAAYFVTQCPVGTFNDKTGQDSCDPCAPGSYANTLGSRACKTCPAGTFSAGKASTCTSCRVGYYSPAGAGACSPCKPGTYTNSARSGTCALCPKGSQCPTPATSSPKLCPMGYFSGKDGAQLCTPCPVNFFAGGTGSTKCSPCPAGSNTRGLTGQKACQAVRITTLRRSVL</sequence>
<proteinExistence type="predicted"/>
<keyword evidence="4" id="KW-1185">Reference proteome</keyword>
<dbReference type="Proteomes" id="UP001205105">
    <property type="component" value="Unassembled WGS sequence"/>
</dbReference>
<name>A0AAD5DXV3_9CHLO</name>
<feature type="domain" description="TNFR-Cys" evidence="2">
    <location>
        <begin position="269"/>
        <end position="300"/>
    </location>
</feature>
<dbReference type="PANTHER" id="PTHR46967:SF1">
    <property type="entry name" value="KERATIN-ASSOCIATED PROTEIN 16-1-LIKE"/>
    <property type="match status" value="1"/>
</dbReference>
<dbReference type="SMART" id="SM00208">
    <property type="entry name" value="TNFR"/>
    <property type="match status" value="5"/>
</dbReference>
<dbReference type="InterPro" id="IPR006212">
    <property type="entry name" value="Furin_repeat"/>
</dbReference>
<dbReference type="AlphaFoldDB" id="A0AAD5DXV3"/>
<protein>
    <recommendedName>
        <fullName evidence="2">TNFR-Cys domain-containing protein</fullName>
    </recommendedName>
</protein>
<comment type="caution">
    <text evidence="3">The sequence shown here is derived from an EMBL/GenBank/DDBJ whole genome shotgun (WGS) entry which is preliminary data.</text>
</comment>
<dbReference type="SMART" id="SM00261">
    <property type="entry name" value="FU"/>
    <property type="match status" value="4"/>
</dbReference>
<feature type="domain" description="TNFR-Cys" evidence="2">
    <location>
        <begin position="1016"/>
        <end position="1050"/>
    </location>
</feature>
<dbReference type="InterPro" id="IPR011641">
    <property type="entry name" value="Tyr-kin_ephrin_A/B_rcpt-like"/>
</dbReference>
<dbReference type="InterPro" id="IPR001368">
    <property type="entry name" value="TNFR/NGFR_Cys_rich_reg"/>
</dbReference>
<dbReference type="SMART" id="SM01411">
    <property type="entry name" value="Ephrin_rec_like"/>
    <property type="match status" value="11"/>
</dbReference>
<evidence type="ECO:0000313" key="3">
    <source>
        <dbReference type="EMBL" id="KAI7844393.1"/>
    </source>
</evidence>
<feature type="domain" description="TNFR-Cys" evidence="2">
    <location>
        <begin position="222"/>
        <end position="250"/>
    </location>
</feature>
<dbReference type="SUPFAM" id="SSF57184">
    <property type="entry name" value="Growth factor receptor domain"/>
    <property type="match status" value="3"/>
</dbReference>
<evidence type="ECO:0000313" key="4">
    <source>
        <dbReference type="Proteomes" id="UP001205105"/>
    </source>
</evidence>
<accession>A0AAD5DXV3</accession>